<dbReference type="Pfam" id="PF01522">
    <property type="entry name" value="Polysacc_deac_1"/>
    <property type="match status" value="1"/>
</dbReference>
<dbReference type="PANTHER" id="PTHR43123">
    <property type="entry name" value="POLYSACCHARIDE DEACETYLASE-RELATED"/>
    <property type="match status" value="1"/>
</dbReference>
<comment type="caution">
    <text evidence="6">The sequence shown here is derived from an EMBL/GenBank/DDBJ whole genome shotgun (WGS) entry which is preliminary data.</text>
</comment>
<dbReference type="Proteomes" id="UP001596492">
    <property type="component" value="Unassembled WGS sequence"/>
</dbReference>
<evidence type="ECO:0000313" key="6">
    <source>
        <dbReference type="EMBL" id="MFC7290317.1"/>
    </source>
</evidence>
<dbReference type="EMBL" id="JBHTBR010000002">
    <property type="protein sequence ID" value="MFC7290317.1"/>
    <property type="molecule type" value="Genomic_DNA"/>
</dbReference>
<evidence type="ECO:0000256" key="4">
    <source>
        <dbReference type="ARBA" id="ARBA00032976"/>
    </source>
</evidence>
<dbReference type="Gene3D" id="3.20.20.370">
    <property type="entry name" value="Glycoside hydrolase/deacetylase"/>
    <property type="match status" value="1"/>
</dbReference>
<evidence type="ECO:0000313" key="7">
    <source>
        <dbReference type="Proteomes" id="UP001596492"/>
    </source>
</evidence>
<sequence>MPLPDSYLEYPHRSHGMDQDRYGWDPADRRAPITLKSGIKTHANILIPLEFFPLDPAAKPFKHPGAMQTPYPDLRHFTTRDYGNRVGVYRLLEALAEANVKATFAINAEIAKRYPPLLTAIKEAGHEIAAHGVSTSHIHYEDLSEDEERAYINTVRETFPDAVTWMSPARNESTRTLDLIKEAGFDICLDWEADTRPLMMHTQHGDICALPNYNELSDFKLLLDRSQSEREWIKQIKDAAEYQVSLFEKEGASSFAFTLTPYILGQPFRIHAVCEMLKSLQNIDGLAFSTASETALDFSEGTS</sequence>
<dbReference type="SUPFAM" id="SSF88713">
    <property type="entry name" value="Glycoside hydrolase/deacetylase"/>
    <property type="match status" value="1"/>
</dbReference>
<organism evidence="6 7">
    <name type="scientific">Hirschia litorea</name>
    <dbReference type="NCBI Taxonomy" id="1199156"/>
    <lineage>
        <taxon>Bacteria</taxon>
        <taxon>Pseudomonadati</taxon>
        <taxon>Pseudomonadota</taxon>
        <taxon>Alphaproteobacteria</taxon>
        <taxon>Hyphomonadales</taxon>
        <taxon>Hyphomonadaceae</taxon>
        <taxon>Hirschia</taxon>
    </lineage>
</organism>
<keyword evidence="7" id="KW-1185">Reference proteome</keyword>
<evidence type="ECO:0000256" key="2">
    <source>
        <dbReference type="ARBA" id="ARBA00010973"/>
    </source>
</evidence>
<comment type="similarity">
    <text evidence="2">Belongs to the polysaccharide deacetylase family.</text>
</comment>
<protein>
    <recommendedName>
        <fullName evidence="3">Chitooligosaccharide deacetylase</fullName>
    </recommendedName>
    <alternativeName>
        <fullName evidence="4">Nodulation protein B</fullName>
    </alternativeName>
</protein>
<dbReference type="InterPro" id="IPR002509">
    <property type="entry name" value="NODB_dom"/>
</dbReference>
<evidence type="ECO:0000256" key="1">
    <source>
        <dbReference type="ARBA" id="ARBA00003236"/>
    </source>
</evidence>
<feature type="domain" description="NodB homology" evidence="5">
    <location>
        <begin position="79"/>
        <end position="185"/>
    </location>
</feature>
<dbReference type="RefSeq" id="WP_382165111.1">
    <property type="nucleotide sequence ID" value="NZ_JBHTBR010000002.1"/>
</dbReference>
<name>A0ABW2IH55_9PROT</name>
<dbReference type="PANTHER" id="PTHR43123:SF4">
    <property type="entry name" value="POLYSACCHARIDE DEACETYLASE"/>
    <property type="match status" value="1"/>
</dbReference>
<accession>A0ABW2IH55</accession>
<evidence type="ECO:0000256" key="3">
    <source>
        <dbReference type="ARBA" id="ARBA00020071"/>
    </source>
</evidence>
<evidence type="ECO:0000259" key="5">
    <source>
        <dbReference type="Pfam" id="PF01522"/>
    </source>
</evidence>
<dbReference type="InterPro" id="IPR011330">
    <property type="entry name" value="Glyco_hydro/deAcase_b/a-brl"/>
</dbReference>
<reference evidence="7" key="1">
    <citation type="journal article" date="2019" name="Int. J. Syst. Evol. Microbiol.">
        <title>The Global Catalogue of Microorganisms (GCM) 10K type strain sequencing project: providing services to taxonomists for standard genome sequencing and annotation.</title>
        <authorList>
            <consortium name="The Broad Institute Genomics Platform"/>
            <consortium name="The Broad Institute Genome Sequencing Center for Infectious Disease"/>
            <person name="Wu L."/>
            <person name="Ma J."/>
        </authorList>
    </citation>
    <scope>NUCLEOTIDE SEQUENCE [LARGE SCALE GENOMIC DNA]</scope>
    <source>
        <strain evidence="7">CCUG 51308</strain>
    </source>
</reference>
<comment type="function">
    <text evidence="1">Is involved in generating a small heat-stable compound (Nod), an acylated oligomer of N-acetylglucosamine, that stimulates mitosis in various plant protoplasts.</text>
</comment>
<proteinExistence type="inferred from homology"/>
<gene>
    <name evidence="6" type="ORF">ACFQS8_01695</name>
</gene>